<dbReference type="PROSITE" id="PS51233">
    <property type="entry name" value="VWFD"/>
    <property type="match status" value="1"/>
</dbReference>
<reference evidence="6" key="1">
    <citation type="submission" date="2012-12" db="EMBL/GenBank/DDBJ databases">
        <authorList>
            <person name="Hellsten U."/>
            <person name="Grimwood J."/>
            <person name="Chapman J.A."/>
            <person name="Shapiro H."/>
            <person name="Aerts A."/>
            <person name="Otillar R.P."/>
            <person name="Terry A.Y."/>
            <person name="Boore J.L."/>
            <person name="Simakov O."/>
            <person name="Marletaz F."/>
            <person name="Cho S.-J."/>
            <person name="Edsinger-Gonzales E."/>
            <person name="Havlak P."/>
            <person name="Kuo D.-H."/>
            <person name="Larsson T."/>
            <person name="Lv J."/>
            <person name="Arendt D."/>
            <person name="Savage R."/>
            <person name="Osoegawa K."/>
            <person name="de Jong P."/>
            <person name="Lindberg D.R."/>
            <person name="Seaver E.C."/>
            <person name="Weisblat D.A."/>
            <person name="Putnam N.H."/>
            <person name="Grigoriev I.V."/>
            <person name="Rokhsar D.S."/>
        </authorList>
    </citation>
    <scope>NUCLEOTIDE SEQUENCE</scope>
    <source>
        <strain evidence="6">I ESC-2004</strain>
    </source>
</reference>
<keyword evidence="2" id="KW-0325">Glycoprotein</keyword>
<accession>R7TCH4</accession>
<dbReference type="InterPro" id="IPR050780">
    <property type="entry name" value="Mucin_vWF_Thrombospondin_sf"/>
</dbReference>
<feature type="domain" description="VWFD" evidence="3">
    <location>
        <begin position="1"/>
        <end position="168"/>
    </location>
</feature>
<dbReference type="EnsemblMetazoa" id="CapteT77232">
    <property type="protein sequence ID" value="CapteP77232"/>
    <property type="gene ID" value="CapteG77232"/>
</dbReference>
<dbReference type="Pfam" id="PF00094">
    <property type="entry name" value="VWD"/>
    <property type="match status" value="1"/>
</dbReference>
<dbReference type="SMART" id="SM00216">
    <property type="entry name" value="VWD"/>
    <property type="match status" value="1"/>
</dbReference>
<evidence type="ECO:0000256" key="1">
    <source>
        <dbReference type="ARBA" id="ARBA00023157"/>
    </source>
</evidence>
<dbReference type="OMA" id="YENCVRE"/>
<dbReference type="GO" id="GO:0031012">
    <property type="term" value="C:extracellular matrix"/>
    <property type="evidence" value="ECO:0007669"/>
    <property type="project" value="TreeGrafter"/>
</dbReference>
<evidence type="ECO:0000256" key="2">
    <source>
        <dbReference type="ARBA" id="ARBA00023180"/>
    </source>
</evidence>
<reference evidence="4 6" key="2">
    <citation type="journal article" date="2013" name="Nature">
        <title>Insights into bilaterian evolution from three spiralian genomes.</title>
        <authorList>
            <person name="Simakov O."/>
            <person name="Marletaz F."/>
            <person name="Cho S.J."/>
            <person name="Edsinger-Gonzales E."/>
            <person name="Havlak P."/>
            <person name="Hellsten U."/>
            <person name="Kuo D.H."/>
            <person name="Larsson T."/>
            <person name="Lv J."/>
            <person name="Arendt D."/>
            <person name="Savage R."/>
            <person name="Osoegawa K."/>
            <person name="de Jong P."/>
            <person name="Grimwood J."/>
            <person name="Chapman J.A."/>
            <person name="Shapiro H."/>
            <person name="Aerts A."/>
            <person name="Otillar R.P."/>
            <person name="Terry A.Y."/>
            <person name="Boore J.L."/>
            <person name="Grigoriev I.V."/>
            <person name="Lindberg D.R."/>
            <person name="Seaver E.C."/>
            <person name="Weisblat D.A."/>
            <person name="Putnam N.H."/>
            <person name="Rokhsar D.S."/>
        </authorList>
    </citation>
    <scope>NUCLEOTIDE SEQUENCE</scope>
    <source>
        <strain evidence="4 6">I ESC-2004</strain>
    </source>
</reference>
<dbReference type="Pfam" id="PF01826">
    <property type="entry name" value="TIL"/>
    <property type="match status" value="1"/>
</dbReference>
<dbReference type="EMBL" id="AMQN01031340">
    <property type="status" value="NOT_ANNOTATED_CDS"/>
    <property type="molecule type" value="Genomic_DNA"/>
</dbReference>
<dbReference type="Proteomes" id="UP000014760">
    <property type="component" value="Unassembled WGS sequence"/>
</dbReference>
<organism evidence="4">
    <name type="scientific">Capitella teleta</name>
    <name type="common">Polychaete worm</name>
    <dbReference type="NCBI Taxonomy" id="283909"/>
    <lineage>
        <taxon>Eukaryota</taxon>
        <taxon>Metazoa</taxon>
        <taxon>Spiralia</taxon>
        <taxon>Lophotrochozoa</taxon>
        <taxon>Annelida</taxon>
        <taxon>Polychaeta</taxon>
        <taxon>Sedentaria</taxon>
        <taxon>Scolecida</taxon>
        <taxon>Capitellidae</taxon>
        <taxon>Capitella</taxon>
    </lineage>
</organism>
<evidence type="ECO:0000313" key="6">
    <source>
        <dbReference type="Proteomes" id="UP000014760"/>
    </source>
</evidence>
<dbReference type="Pfam" id="PF08742">
    <property type="entry name" value="C8"/>
    <property type="match status" value="1"/>
</dbReference>
<proteinExistence type="predicted"/>
<dbReference type="SUPFAM" id="SSF57567">
    <property type="entry name" value="Serine protease inhibitors"/>
    <property type="match status" value="1"/>
</dbReference>
<reference evidence="5" key="3">
    <citation type="submission" date="2015-06" db="UniProtKB">
        <authorList>
            <consortium name="EnsemblMetazoa"/>
        </authorList>
    </citation>
    <scope>IDENTIFICATION</scope>
</reference>
<keyword evidence="1" id="KW-1015">Disulfide bond</keyword>
<dbReference type="InterPro" id="IPR002919">
    <property type="entry name" value="TIL_dom"/>
</dbReference>
<gene>
    <name evidence="4" type="ORF">CAPTEDRAFT_77232</name>
</gene>
<evidence type="ECO:0000313" key="4">
    <source>
        <dbReference type="EMBL" id="ELT91217.1"/>
    </source>
</evidence>
<dbReference type="OrthoDB" id="6262482at2759"/>
<dbReference type="PANTHER" id="PTHR11339:SF373">
    <property type="entry name" value="VWFD DOMAIN-CONTAINING PROTEIN"/>
    <property type="match status" value="1"/>
</dbReference>
<dbReference type="HOGENOM" id="CLU_018024_0_0_1"/>
<name>R7TCH4_CAPTE</name>
<dbReference type="STRING" id="283909.R7TCH4"/>
<evidence type="ECO:0000313" key="5">
    <source>
        <dbReference type="EnsemblMetazoa" id="CapteP77232"/>
    </source>
</evidence>
<dbReference type="AlphaFoldDB" id="R7TCH4"/>
<dbReference type="InterPro" id="IPR036084">
    <property type="entry name" value="Ser_inhib-like_sf"/>
</dbReference>
<dbReference type="EMBL" id="KB310607">
    <property type="protein sequence ID" value="ELT91217.1"/>
    <property type="molecule type" value="Genomic_DNA"/>
</dbReference>
<feature type="non-terminal residue" evidence="4">
    <location>
        <position position="292"/>
    </location>
</feature>
<sequence length="292" mass="32040">CRCSGDPHCQSFDGKWLHFQGACMYTLARDNCEGGAAKGDPSWEVVANFDREGSSVSYVRQVIVYLNEDELVIEMLQDKEVRVNGVKLLGSPKTYNDKYLAVEGGIRVVWDGTSIAQVEVQDSVQDKVCGICGNFDGNADNDWTIGPAETCMTKYPGAEPGETVNPCLEDDKAADHCAPLKDKNGPFKMDEVQLEDMYMNCVYDACLLDDYVNPICEHGASMAMVCQAQFEITVTWRSEDLCAPDCGENMEFKPCGDACVPTCSDKTGENCGNLGPCTEGCFCKEGFVYNQD</sequence>
<protein>
    <recommendedName>
        <fullName evidence="3">VWFD domain-containing protein</fullName>
    </recommendedName>
</protein>
<evidence type="ECO:0000259" key="3">
    <source>
        <dbReference type="PROSITE" id="PS51233"/>
    </source>
</evidence>
<dbReference type="SMART" id="SM00832">
    <property type="entry name" value="C8"/>
    <property type="match status" value="1"/>
</dbReference>
<dbReference type="InterPro" id="IPR014853">
    <property type="entry name" value="VWF/SSPO/ZAN-like_Cys-rich_dom"/>
</dbReference>
<dbReference type="InterPro" id="IPR001846">
    <property type="entry name" value="VWF_type-D"/>
</dbReference>
<dbReference type="CDD" id="cd19941">
    <property type="entry name" value="TIL"/>
    <property type="match status" value="1"/>
</dbReference>
<dbReference type="GO" id="GO:0005615">
    <property type="term" value="C:extracellular space"/>
    <property type="evidence" value="ECO:0007669"/>
    <property type="project" value="TreeGrafter"/>
</dbReference>
<keyword evidence="6" id="KW-1185">Reference proteome</keyword>
<feature type="non-terminal residue" evidence="4">
    <location>
        <position position="1"/>
    </location>
</feature>
<dbReference type="PANTHER" id="PTHR11339">
    <property type="entry name" value="EXTRACELLULAR MATRIX GLYCOPROTEIN RELATED"/>
    <property type="match status" value="1"/>
</dbReference>
<dbReference type="Gene3D" id="2.10.25.10">
    <property type="entry name" value="Laminin"/>
    <property type="match status" value="1"/>
</dbReference>